<sequence length="926" mass="102588">MVLASLDPETPLEWRSLQLGAATFAPKSMVQSLQQLDPLRKYDVVIVSVSNLQSFQEICAQLSPFLHQNSLIVVESTGYVLLEPFVVLSYPKQKKVTVCSIMNEADVKRRPSLNEFLHAVLNQDQRIYLGTCSNELKLVSKVADLAQYANFYKLLQKAQEQLGGCISLLRSNNYKEFMTYQWKLALPRIVLNPLSVIFEEPYPANLDKQILAKPLISGLVNEIFKIIKKMECKLIKGFENEGNIMKNWLAQFPALKTAVSPEFANSNSVFYNFYHRLDVDVDLLLLQPILLGDDHGVRTPYLENLYSIVCQLLKMNSADSLFFTRKTELSEKHAKEMGSLQQNLASLKLERENVENEVRERLKHMHQLETTFSQRQQAQDALVRKFEEQSRLYDGKIGELGKMQAQKESVLADLDSHLQQKSAALRDVEARLAQGERALGAQQTQADQANQVTAGEKETAKNDDRGLNLAESAPHAPAGQNGSANSQTFDLSHMQTPDLSEYADVAVYGAALNGDIAPPVPQAPHNSVSQSAGQNGPVTPENNLSQKEKELMRREQALLERERELRSQGQPANIQGENFYDSQSGEQYHDVSSGYAAQPGPHSGNFNGANGNFNGANGNPGFQGQNYRQSFSLTGPNPYNPQYEGNNYDQRPPHGLPPNGFPQHSLPPTLRNPQRYQQNGVNQQMPPMQQQLQQQQMQQMPQPRPRVTSHSSGPAGLSYQALQQNLQQQNISPNGGQQNMGHRANSLALQQQLLLQMNPHPQMQSLGSLQYLLNQQAGHGVLQGYPGKKNRRSAFPDQALNIDYGGRGGMPMPAANGGSKHKSVMMGGSGLQASPPMILTKKSFSGINPSAQSHLRIPNQNTSSNSDSLTSHGSMNEESPKPATPDSLRDIRLDVPVAEPVGKPLGAIAPPPETQKKKKKGLFKKH</sequence>
<evidence type="ECO:0000313" key="5">
    <source>
        <dbReference type="Proteomes" id="UP000292447"/>
    </source>
</evidence>
<keyword evidence="1" id="KW-0175">Coiled coil</keyword>
<dbReference type="Gene3D" id="1.10.1040.10">
    <property type="entry name" value="N-(1-d-carboxylethyl)-l-norvaline Dehydrogenase, domain 2"/>
    <property type="match status" value="1"/>
</dbReference>
<feature type="compositionally biased region" description="Polar residues" evidence="2">
    <location>
        <begin position="627"/>
        <end position="637"/>
    </location>
</feature>
<gene>
    <name evidence="4" type="primary">MPUL0F04280</name>
    <name evidence="4" type="ORF">METSCH_F04280</name>
</gene>
<dbReference type="SUPFAM" id="SSF48179">
    <property type="entry name" value="6-phosphogluconate dehydrogenase C-terminal domain-like"/>
    <property type="match status" value="1"/>
</dbReference>
<dbReference type="Proteomes" id="UP000292447">
    <property type="component" value="Chromosome VI"/>
</dbReference>
<feature type="compositionally biased region" description="Polar residues" evidence="2">
    <location>
        <begin position="842"/>
        <end position="877"/>
    </location>
</feature>
<proteinExistence type="predicted"/>
<feature type="coiled-coil region" evidence="1">
    <location>
        <begin position="330"/>
        <end position="364"/>
    </location>
</feature>
<evidence type="ECO:0000256" key="2">
    <source>
        <dbReference type="SAM" id="MobiDB-lite"/>
    </source>
</evidence>
<dbReference type="InterPro" id="IPR051402">
    <property type="entry name" value="KPR-Related"/>
</dbReference>
<feature type="compositionally biased region" description="Low complexity" evidence="2">
    <location>
        <begin position="683"/>
        <end position="701"/>
    </location>
</feature>
<feature type="compositionally biased region" description="Polar residues" evidence="2">
    <location>
        <begin position="567"/>
        <end position="586"/>
    </location>
</feature>
<protein>
    <submittedName>
        <fullName evidence="4">Ketopantoate reductase</fullName>
    </submittedName>
</protein>
<dbReference type="EMBL" id="CP034461">
    <property type="protein sequence ID" value="QBM90840.1"/>
    <property type="molecule type" value="Genomic_DNA"/>
</dbReference>
<feature type="region of interest" description="Disordered" evidence="2">
    <location>
        <begin position="518"/>
        <end position="549"/>
    </location>
</feature>
<feature type="compositionally biased region" description="Polar residues" evidence="2">
    <location>
        <begin position="671"/>
        <end position="682"/>
    </location>
</feature>
<dbReference type="AlphaFoldDB" id="A0A4P6XTG7"/>
<name>A0A4P6XTG7_9ASCO</name>
<feature type="compositionally biased region" description="Low complexity" evidence="2">
    <location>
        <begin position="604"/>
        <end position="626"/>
    </location>
</feature>
<dbReference type="InterPro" id="IPR008927">
    <property type="entry name" value="6-PGluconate_DH-like_C_sf"/>
</dbReference>
<feature type="coiled-coil region" evidence="1">
    <location>
        <begin position="411"/>
        <end position="438"/>
    </location>
</feature>
<dbReference type="Pfam" id="PF08546">
    <property type="entry name" value="ApbA_C"/>
    <property type="match status" value="1"/>
</dbReference>
<dbReference type="STRING" id="2163413.A0A4P6XTG7"/>
<feature type="compositionally biased region" description="Polar residues" evidence="2">
    <location>
        <begin position="441"/>
        <end position="453"/>
    </location>
</feature>
<dbReference type="GO" id="GO:0005737">
    <property type="term" value="C:cytoplasm"/>
    <property type="evidence" value="ECO:0007669"/>
    <property type="project" value="TreeGrafter"/>
</dbReference>
<evidence type="ECO:0000313" key="4">
    <source>
        <dbReference type="EMBL" id="QBM90840.1"/>
    </source>
</evidence>
<evidence type="ECO:0000259" key="3">
    <source>
        <dbReference type="Pfam" id="PF08546"/>
    </source>
</evidence>
<feature type="compositionally biased region" description="Polar residues" evidence="2">
    <location>
        <begin position="524"/>
        <end position="545"/>
    </location>
</feature>
<dbReference type="PANTHER" id="PTHR21708:SF25">
    <property type="entry name" value="PROTEIN PAM1-RELATED"/>
    <property type="match status" value="1"/>
</dbReference>
<keyword evidence="5" id="KW-1185">Reference proteome</keyword>
<feature type="region of interest" description="Disordered" evidence="2">
    <location>
        <begin position="841"/>
        <end position="926"/>
    </location>
</feature>
<dbReference type="InterPro" id="IPR013752">
    <property type="entry name" value="KPA_reductase"/>
</dbReference>
<organism evidence="4 5">
    <name type="scientific">Metschnikowia aff. pulcherrima</name>
    <dbReference type="NCBI Taxonomy" id="2163413"/>
    <lineage>
        <taxon>Eukaryota</taxon>
        <taxon>Fungi</taxon>
        <taxon>Dikarya</taxon>
        <taxon>Ascomycota</taxon>
        <taxon>Saccharomycotina</taxon>
        <taxon>Pichiomycetes</taxon>
        <taxon>Metschnikowiaceae</taxon>
        <taxon>Metschnikowia</taxon>
    </lineage>
</organism>
<evidence type="ECO:0000256" key="1">
    <source>
        <dbReference type="SAM" id="Coils"/>
    </source>
</evidence>
<feature type="compositionally biased region" description="Basic and acidic residues" evidence="2">
    <location>
        <begin position="455"/>
        <end position="466"/>
    </location>
</feature>
<feature type="compositionally biased region" description="Polar residues" evidence="2">
    <location>
        <begin position="480"/>
        <end position="490"/>
    </location>
</feature>
<dbReference type="InterPro" id="IPR013328">
    <property type="entry name" value="6PGD_dom2"/>
</dbReference>
<dbReference type="PANTHER" id="PTHR21708">
    <property type="entry name" value="PROBABLE 2-DEHYDROPANTOATE 2-REDUCTASE"/>
    <property type="match status" value="1"/>
</dbReference>
<accession>A0A4P6XTG7</accession>
<feature type="compositionally biased region" description="Basic residues" evidence="2">
    <location>
        <begin position="916"/>
        <end position="926"/>
    </location>
</feature>
<reference evidence="5" key="1">
    <citation type="submission" date="2019-03" db="EMBL/GenBank/DDBJ databases">
        <title>Snf2 controls pulcherriminic acid biosynthesis and connects pigmentation and antifungal activity of the yeast Metschnikowia pulcherrima.</title>
        <authorList>
            <person name="Gore-Lloyd D."/>
            <person name="Sumann I."/>
            <person name="Brachmann A.O."/>
            <person name="Schneeberger K."/>
            <person name="Ortiz-Merino R.A."/>
            <person name="Moreno-Beltran M."/>
            <person name="Schlaefli M."/>
            <person name="Kirner P."/>
            <person name="Santos Kron A."/>
            <person name="Wolfe K.H."/>
            <person name="Piel J."/>
            <person name="Ahrens C.H."/>
            <person name="Henk D."/>
            <person name="Freimoser F.M."/>
        </authorList>
    </citation>
    <scope>NUCLEOTIDE SEQUENCE [LARGE SCALE GENOMIC DNA]</scope>
    <source>
        <strain evidence="5">APC 1.2</strain>
    </source>
</reference>
<feature type="domain" description="Ketopantoate reductase C-terminal" evidence="3">
    <location>
        <begin position="177"/>
        <end position="309"/>
    </location>
</feature>
<feature type="region of interest" description="Disordered" evidence="2">
    <location>
        <begin position="562"/>
        <end position="716"/>
    </location>
</feature>
<feature type="region of interest" description="Disordered" evidence="2">
    <location>
        <begin position="438"/>
        <end position="490"/>
    </location>
</feature>